<keyword evidence="5" id="KW-1185">Reference proteome</keyword>
<evidence type="ECO:0000256" key="1">
    <source>
        <dbReference type="ARBA" id="ARBA00004328"/>
    </source>
</evidence>
<dbReference type="Pfam" id="PF12236">
    <property type="entry name" value="Head-tail_con"/>
    <property type="match status" value="1"/>
</dbReference>
<organism evidence="4 5">
    <name type="scientific">Spartinivicinus marinus</name>
    <dbReference type="NCBI Taxonomy" id="2994442"/>
    <lineage>
        <taxon>Bacteria</taxon>
        <taxon>Pseudomonadati</taxon>
        <taxon>Pseudomonadota</taxon>
        <taxon>Gammaproteobacteria</taxon>
        <taxon>Oceanospirillales</taxon>
        <taxon>Zooshikellaceae</taxon>
        <taxon>Spartinivicinus</taxon>
    </lineage>
</organism>
<accession>A0A853IB17</accession>
<proteinExistence type="predicted"/>
<name>A0A853IB17_9GAMM</name>
<keyword evidence="3" id="KW-0231">Viral genome packaging</keyword>
<dbReference type="RefSeq" id="WP_219340315.1">
    <property type="nucleotide sequence ID" value="NZ_JACCKB010000297.1"/>
</dbReference>
<sequence>MELNKSTAKGKYEKLKSERGPFLERARKCAELTIPTLVPPEGATGHTNYATPYQSIGARALNYLAARFLLTLLPPNAPFFRLKVDDEVMKKVNAGDKGKVEQALSAIERQVMDEIEQMALRVACYEALKHLVGTGNALLYMDPKDNKTRVFHLSSYVISRDPLGNVLEIITHETLSPYVLPEKVLMYLAEGNTDKKEELSNQKTLNLYRHIKRVKNQWVSYEEINGKELPETRAIFPLDGSPWLPLR</sequence>
<feature type="non-terminal residue" evidence="4">
    <location>
        <position position="247"/>
    </location>
</feature>
<dbReference type="EMBL" id="JACCKB010000297">
    <property type="protein sequence ID" value="NYZ70149.1"/>
    <property type="molecule type" value="Genomic_DNA"/>
</dbReference>
<dbReference type="AlphaFoldDB" id="A0A853IB17"/>
<comment type="caution">
    <text evidence="4">The sequence shown here is derived from an EMBL/GenBank/DDBJ whole genome shotgun (WGS) entry which is preliminary data.</text>
</comment>
<evidence type="ECO:0000256" key="2">
    <source>
        <dbReference type="ARBA" id="ARBA00022612"/>
    </source>
</evidence>
<keyword evidence="2" id="KW-1188">Viral release from host cell</keyword>
<evidence type="ECO:0000313" key="5">
    <source>
        <dbReference type="Proteomes" id="UP000569732"/>
    </source>
</evidence>
<evidence type="ECO:0000256" key="3">
    <source>
        <dbReference type="ARBA" id="ARBA00023219"/>
    </source>
</evidence>
<protein>
    <submittedName>
        <fullName evidence="4">Phage tail protein</fullName>
    </submittedName>
</protein>
<dbReference type="Proteomes" id="UP000569732">
    <property type="component" value="Unassembled WGS sequence"/>
</dbReference>
<gene>
    <name evidence="4" type="ORF">H0A36_29490</name>
</gene>
<comment type="subcellular location">
    <subcellularLocation>
        <location evidence="1">Virion</location>
    </subcellularLocation>
</comment>
<dbReference type="InterPro" id="IPR020991">
    <property type="entry name" value="Connector_podovirus"/>
</dbReference>
<reference evidence="4 5" key="1">
    <citation type="submission" date="2020-07" db="EMBL/GenBank/DDBJ databases">
        <title>Endozoicomonas sp. nov., isolated from sediment.</title>
        <authorList>
            <person name="Gu T."/>
        </authorList>
    </citation>
    <scope>NUCLEOTIDE SEQUENCE [LARGE SCALE GENOMIC DNA]</scope>
    <source>
        <strain evidence="4 5">SM1973</strain>
    </source>
</reference>
<evidence type="ECO:0000313" key="4">
    <source>
        <dbReference type="EMBL" id="NYZ70149.1"/>
    </source>
</evidence>